<name>W4GEL9_APHAT</name>
<dbReference type="VEuPathDB" id="FungiDB:H257_08580"/>
<gene>
    <name evidence="2" type="ORF">H257_08580</name>
</gene>
<dbReference type="EMBL" id="KI913132">
    <property type="protein sequence ID" value="ETV77716.1"/>
    <property type="molecule type" value="Genomic_DNA"/>
</dbReference>
<feature type="domain" description="Cilium assembly protein DZIP1 N-terminal" evidence="1">
    <location>
        <begin position="146"/>
        <end position="257"/>
    </location>
</feature>
<dbReference type="RefSeq" id="XP_009832826.1">
    <property type="nucleotide sequence ID" value="XM_009834524.1"/>
</dbReference>
<dbReference type="OrthoDB" id="75457at2759"/>
<dbReference type="Pfam" id="PF13815">
    <property type="entry name" value="Dzip-like_N"/>
    <property type="match status" value="1"/>
</dbReference>
<accession>W4GEL9</accession>
<sequence length="285" mass="32082">MVETRVTIEVHDGRDLPDPCSLRVALLDEAMARHQALPYPPNAQGGDCKINVTLTPSNFDKKHTFHFIWTNTSTPILSVELWDCSKSYDEFVCVAQRSCESALPPTWWELPRRHHMQPALFISIAIESATDDLASSAVDPSPASDFTFHVPCARINWRSLHEINIGAIVHKKQFDALEHVMDLTLFGDANTDDGNSLTSALVLLQFACQYAEYCRNELSQRATSLQLALEAHVATKHAIQKRRRHLAEKQHLYQRQISALDDRIVSLKAILHNDEAPQDTSCPHA</sequence>
<dbReference type="GeneID" id="20810576"/>
<proteinExistence type="predicted"/>
<evidence type="ECO:0000259" key="1">
    <source>
        <dbReference type="Pfam" id="PF13815"/>
    </source>
</evidence>
<protein>
    <recommendedName>
        <fullName evidence="1">Cilium assembly protein DZIP1 N-terminal domain-containing protein</fullName>
    </recommendedName>
</protein>
<evidence type="ECO:0000313" key="2">
    <source>
        <dbReference type="EMBL" id="ETV77716.1"/>
    </source>
</evidence>
<dbReference type="InterPro" id="IPR032714">
    <property type="entry name" value="DZIP1_N"/>
</dbReference>
<organism evidence="2">
    <name type="scientific">Aphanomyces astaci</name>
    <name type="common">Crayfish plague agent</name>
    <dbReference type="NCBI Taxonomy" id="112090"/>
    <lineage>
        <taxon>Eukaryota</taxon>
        <taxon>Sar</taxon>
        <taxon>Stramenopiles</taxon>
        <taxon>Oomycota</taxon>
        <taxon>Saprolegniomycetes</taxon>
        <taxon>Saprolegniales</taxon>
        <taxon>Verrucalvaceae</taxon>
        <taxon>Aphanomyces</taxon>
    </lineage>
</organism>
<dbReference type="AlphaFoldDB" id="W4GEL9"/>
<reference evidence="2" key="1">
    <citation type="submission" date="2013-12" db="EMBL/GenBank/DDBJ databases">
        <title>The Genome Sequence of Aphanomyces astaci APO3.</title>
        <authorList>
            <consortium name="The Broad Institute Genomics Platform"/>
            <person name="Russ C."/>
            <person name="Tyler B."/>
            <person name="van West P."/>
            <person name="Dieguez-Uribeondo J."/>
            <person name="Young S.K."/>
            <person name="Zeng Q."/>
            <person name="Gargeya S."/>
            <person name="Fitzgerald M."/>
            <person name="Abouelleil A."/>
            <person name="Alvarado L."/>
            <person name="Chapman S.B."/>
            <person name="Gainer-Dewar J."/>
            <person name="Goldberg J."/>
            <person name="Griggs A."/>
            <person name="Gujja S."/>
            <person name="Hansen M."/>
            <person name="Howarth C."/>
            <person name="Imamovic A."/>
            <person name="Ireland A."/>
            <person name="Larimer J."/>
            <person name="McCowan C."/>
            <person name="Murphy C."/>
            <person name="Pearson M."/>
            <person name="Poon T.W."/>
            <person name="Priest M."/>
            <person name="Roberts A."/>
            <person name="Saif S."/>
            <person name="Shea T."/>
            <person name="Sykes S."/>
            <person name="Wortman J."/>
            <person name="Nusbaum C."/>
            <person name="Birren B."/>
        </authorList>
    </citation>
    <scope>NUCLEOTIDE SEQUENCE [LARGE SCALE GENOMIC DNA]</scope>
    <source>
        <strain evidence="2">APO3</strain>
    </source>
</reference>